<dbReference type="GO" id="GO:0005737">
    <property type="term" value="C:cytoplasm"/>
    <property type="evidence" value="ECO:0007669"/>
    <property type="project" value="InterPro"/>
</dbReference>
<proteinExistence type="inferred from homology"/>
<evidence type="ECO:0000313" key="10">
    <source>
        <dbReference type="Proteomes" id="UP000087171"/>
    </source>
</evidence>
<dbReference type="Pfam" id="PF02789">
    <property type="entry name" value="Peptidase_M17_N"/>
    <property type="match status" value="1"/>
</dbReference>
<dbReference type="HAMAP" id="MF_00181">
    <property type="entry name" value="Cytosol_peptidase_M17"/>
    <property type="match status" value="1"/>
</dbReference>
<dbReference type="Gene3D" id="3.40.220.10">
    <property type="entry name" value="Leucine Aminopeptidase, subunit E, domain 1"/>
    <property type="match status" value="1"/>
</dbReference>
<dbReference type="GO" id="GO:0030145">
    <property type="term" value="F:manganese ion binding"/>
    <property type="evidence" value="ECO:0007669"/>
    <property type="project" value="InterPro"/>
</dbReference>
<keyword evidence="10" id="KW-1185">Reference proteome</keyword>
<dbReference type="NCBIfam" id="NF002076">
    <property type="entry name" value="PRK00913.2-3"/>
    <property type="match status" value="1"/>
</dbReference>
<evidence type="ECO:0000256" key="4">
    <source>
        <dbReference type="ARBA" id="ARBA00011867"/>
    </source>
</evidence>
<dbReference type="InterPro" id="IPR008283">
    <property type="entry name" value="Peptidase_M17_N"/>
</dbReference>
<dbReference type="InterPro" id="IPR023042">
    <property type="entry name" value="Peptidase_M17_leu_NH2_pept"/>
</dbReference>
<dbReference type="PANTHER" id="PTHR11963">
    <property type="entry name" value="LEUCINE AMINOPEPTIDASE-RELATED"/>
    <property type="match status" value="1"/>
</dbReference>
<dbReference type="PANTHER" id="PTHR11963:SF23">
    <property type="entry name" value="CYTOSOL AMINOPEPTIDASE"/>
    <property type="match status" value="1"/>
</dbReference>
<feature type="domain" description="Cytosol aminopeptidase" evidence="9">
    <location>
        <begin position="427"/>
        <end position="434"/>
    </location>
</feature>
<keyword evidence="6" id="KW-0645">Protease</keyword>
<dbReference type="PaxDb" id="3827-XP_004514667.1"/>
<keyword evidence="8" id="KW-0378">Hydrolase</keyword>
<comment type="catalytic activity">
    <reaction evidence="2">
        <text>Release of N-terminal proline from a peptide.</text>
        <dbReference type="EC" id="3.4.11.5"/>
    </reaction>
</comment>
<dbReference type="GO" id="GO:0070006">
    <property type="term" value="F:metalloaminopeptidase activity"/>
    <property type="evidence" value="ECO:0007669"/>
    <property type="project" value="InterPro"/>
</dbReference>
<keyword evidence="7" id="KW-0479">Metal-binding</keyword>
<dbReference type="InterPro" id="IPR011356">
    <property type="entry name" value="Leucine_aapep/pepB"/>
</dbReference>
<gene>
    <name evidence="11" type="primary">LOC101497276</name>
</gene>
<sequence length="575" mass="60071">MAYLAAVSSTFTTTSLLYPSSCCFSSRLFLRTLALRSTQSPLRLSFTSAVPFRNLMARASLGLTHPANTQTPKVSFTAKETDVAEWKGDLLAVAVTEKDVARDGDSRFQNPILSALDFKLGGLLAEASSEEDFTGKLGQSTVLRIAAGLGSKRVALLGLGASASGPATFKSLGEAVAAAAKSAQAAHVAVVLASSQGLSAINTASAIATGTVLGTFEDNRYKSESKKTALKSVDIIGLGTGPDLEKKLKYAGDVSSGILLGRELVNSPANVLTPGVLAEEASKIASTYSDVFTAKILDAEQCKELKMGSYLAVAAASANPPQFIHLCYKPPSGPVNVKLALVGKGLTFDSGGYNIKTGPGCMIELMKFDMGGSAAVFGAAKALGQIKPLGVEVHFIVAACENMISGTGMRPGDVVTASNGKTIEVNNTDAEGRLTLADALVYACNQGVDKIIDLATLTGACIIALGPTIAGVFTPSDDLAKEVFDASEVSGEKLWRLPIEESYWESMKSGVADMVNTGGRQGGAITAALFLKQFVDEKVQWMHIDLAGPVWNEKQRCATGFGVSTLVEWVLRNAS</sequence>
<evidence type="ECO:0000256" key="3">
    <source>
        <dbReference type="ARBA" id="ARBA00009528"/>
    </source>
</evidence>
<dbReference type="PROSITE" id="PS00631">
    <property type="entry name" value="CYTOSOL_AP"/>
    <property type="match status" value="1"/>
</dbReference>
<name>A0A1S2Z415_CICAR</name>
<reference evidence="11" key="1">
    <citation type="submission" date="2025-08" db="UniProtKB">
        <authorList>
            <consortium name="RefSeq"/>
        </authorList>
    </citation>
    <scope>IDENTIFICATION</scope>
    <source>
        <tissue evidence="11">Etiolated seedlings</tissue>
    </source>
</reference>
<evidence type="ECO:0000313" key="11">
    <source>
        <dbReference type="RefSeq" id="XP_004514667.1"/>
    </source>
</evidence>
<accession>A0A1S2Z415</accession>
<comment type="similarity">
    <text evidence="3">Belongs to the peptidase M17 family.</text>
</comment>
<evidence type="ECO:0000256" key="1">
    <source>
        <dbReference type="ARBA" id="ARBA00000135"/>
    </source>
</evidence>
<dbReference type="InterPro" id="IPR043472">
    <property type="entry name" value="Macro_dom-like"/>
</dbReference>
<dbReference type="Gene3D" id="3.40.630.10">
    <property type="entry name" value="Zn peptidases"/>
    <property type="match status" value="1"/>
</dbReference>
<dbReference type="STRING" id="3827.A0A1S2Z415"/>
<comment type="catalytic activity">
    <reaction evidence="1">
        <text>Release of an N-terminal amino acid, Xaa-|-Yaa-, in which Xaa is preferably Leu, but may be other amino acids including Pro although not Arg or Lys, and Yaa may be Pro. Amino acid amides and methyl esters are also readily hydrolyzed, but rates on arylamides are exceedingly low.</text>
        <dbReference type="EC" id="3.4.11.1"/>
    </reaction>
</comment>
<dbReference type="Proteomes" id="UP000087171">
    <property type="component" value="Unplaced"/>
</dbReference>
<dbReference type="InterPro" id="IPR000819">
    <property type="entry name" value="Peptidase_M17_C"/>
</dbReference>
<dbReference type="KEGG" id="cam:101497276"/>
<dbReference type="OrthoDB" id="412814at2759"/>
<comment type="subunit">
    <text evidence="4">Homohexamer (dimer of homotrimers).</text>
</comment>
<evidence type="ECO:0000256" key="5">
    <source>
        <dbReference type="ARBA" id="ARBA00022438"/>
    </source>
</evidence>
<evidence type="ECO:0000256" key="7">
    <source>
        <dbReference type="ARBA" id="ARBA00022723"/>
    </source>
</evidence>
<evidence type="ECO:0000259" key="9">
    <source>
        <dbReference type="PROSITE" id="PS00631"/>
    </source>
</evidence>
<keyword evidence="5" id="KW-0031">Aminopeptidase</keyword>
<dbReference type="RefSeq" id="XP_004514667.1">
    <property type="nucleotide sequence ID" value="XM_004514610.3"/>
</dbReference>
<dbReference type="GO" id="GO:0006508">
    <property type="term" value="P:proteolysis"/>
    <property type="evidence" value="ECO:0007669"/>
    <property type="project" value="UniProtKB-KW"/>
</dbReference>
<evidence type="ECO:0000256" key="2">
    <source>
        <dbReference type="ARBA" id="ARBA00001585"/>
    </source>
</evidence>
<organism evidence="10 11">
    <name type="scientific">Cicer arietinum</name>
    <name type="common">Chickpea</name>
    <name type="synonym">Garbanzo</name>
    <dbReference type="NCBI Taxonomy" id="3827"/>
    <lineage>
        <taxon>Eukaryota</taxon>
        <taxon>Viridiplantae</taxon>
        <taxon>Streptophyta</taxon>
        <taxon>Embryophyta</taxon>
        <taxon>Tracheophyta</taxon>
        <taxon>Spermatophyta</taxon>
        <taxon>Magnoliopsida</taxon>
        <taxon>eudicotyledons</taxon>
        <taxon>Gunneridae</taxon>
        <taxon>Pentapetalae</taxon>
        <taxon>rosids</taxon>
        <taxon>fabids</taxon>
        <taxon>Fabales</taxon>
        <taxon>Fabaceae</taxon>
        <taxon>Papilionoideae</taxon>
        <taxon>50 kb inversion clade</taxon>
        <taxon>NPAAA clade</taxon>
        <taxon>Hologalegina</taxon>
        <taxon>IRL clade</taxon>
        <taxon>Cicereae</taxon>
        <taxon>Cicer</taxon>
    </lineage>
</organism>
<dbReference type="CDD" id="cd00433">
    <property type="entry name" value="Peptidase_M17"/>
    <property type="match status" value="1"/>
</dbReference>
<dbReference type="AlphaFoldDB" id="A0A1S2Z415"/>
<dbReference type="eggNOG" id="KOG2597">
    <property type="taxonomic scope" value="Eukaryota"/>
</dbReference>
<dbReference type="FunFam" id="3.40.630.10:FF:000033">
    <property type="entry name" value="M17 leucyl aminopeptidase"/>
    <property type="match status" value="1"/>
</dbReference>
<dbReference type="SUPFAM" id="SSF52949">
    <property type="entry name" value="Macro domain-like"/>
    <property type="match status" value="1"/>
</dbReference>
<dbReference type="Pfam" id="PF00883">
    <property type="entry name" value="Peptidase_M17"/>
    <property type="match status" value="1"/>
</dbReference>
<evidence type="ECO:0000256" key="6">
    <source>
        <dbReference type="ARBA" id="ARBA00022670"/>
    </source>
</evidence>
<evidence type="ECO:0000256" key="8">
    <source>
        <dbReference type="ARBA" id="ARBA00022801"/>
    </source>
</evidence>
<dbReference type="SUPFAM" id="SSF53187">
    <property type="entry name" value="Zn-dependent exopeptidases"/>
    <property type="match status" value="1"/>
</dbReference>
<dbReference type="GeneID" id="101497276"/>
<protein>
    <submittedName>
        <fullName evidence="11">Leucine aminopeptidase 1-like</fullName>
    </submittedName>
</protein>
<dbReference type="PRINTS" id="PR00481">
    <property type="entry name" value="LAMNOPPTDASE"/>
</dbReference>